<sequence length="442" mass="48452">MGLGAVLGANYKLPASVGGLQPQGQAVQAAPSQGSPGTDALEHVTGLTDEYYRNWGDVEAFATNLWENFGIDVTKPDFRKPEAMEAHKAYTKAIANLRIQKNRLSGGQKALEQYQKGIQSAQGPDLRYTGDPNQPFNIMDIENIGITKEELQTQRDVAAMERTKYSQGQANWRANLKGDKEVKKYTGYYTELAGIANVLSGNAEWAVADDTLGKDGQALLQTNFKSGMKYGKNAENKDNIIDRILLNPEDGSMRFQFKDGTFEDIDRSDLRGVTAKLISNNSGMRMNDQKLNAFFEETQSESFDPYNTNSYLPEGFEDPTAALQGVGEQATAAYSSTIAAVKGKLSDLIRGGTGEDFTMPDGTKIDIKRKALGTDKFKVRNWSDVENGYGGSGDDMTEQDIIDFLVWSGMLTNIGAAPEVRETEGLSDDEKKAQELIKKYGG</sequence>
<dbReference type="AlphaFoldDB" id="A0A0F9QRT9"/>
<name>A0A0F9QRT9_9ZZZZ</name>
<proteinExistence type="predicted"/>
<evidence type="ECO:0000313" key="1">
    <source>
        <dbReference type="EMBL" id="KKN46960.1"/>
    </source>
</evidence>
<reference evidence="1" key="1">
    <citation type="journal article" date="2015" name="Nature">
        <title>Complex archaea that bridge the gap between prokaryotes and eukaryotes.</title>
        <authorList>
            <person name="Spang A."/>
            <person name="Saw J.H."/>
            <person name="Jorgensen S.L."/>
            <person name="Zaremba-Niedzwiedzka K."/>
            <person name="Martijn J."/>
            <person name="Lind A.E."/>
            <person name="van Eijk R."/>
            <person name="Schleper C."/>
            <person name="Guy L."/>
            <person name="Ettema T.J."/>
        </authorList>
    </citation>
    <scope>NUCLEOTIDE SEQUENCE</scope>
</reference>
<gene>
    <name evidence="1" type="ORF">LCGC14_0667840</name>
</gene>
<protein>
    <submittedName>
        <fullName evidence="1">Uncharacterized protein</fullName>
    </submittedName>
</protein>
<accession>A0A0F9QRT9</accession>
<comment type="caution">
    <text evidence="1">The sequence shown here is derived from an EMBL/GenBank/DDBJ whole genome shotgun (WGS) entry which is preliminary data.</text>
</comment>
<organism evidence="1">
    <name type="scientific">marine sediment metagenome</name>
    <dbReference type="NCBI Taxonomy" id="412755"/>
    <lineage>
        <taxon>unclassified sequences</taxon>
        <taxon>metagenomes</taxon>
        <taxon>ecological metagenomes</taxon>
    </lineage>
</organism>
<dbReference type="EMBL" id="LAZR01001303">
    <property type="protein sequence ID" value="KKN46960.1"/>
    <property type="molecule type" value="Genomic_DNA"/>
</dbReference>